<dbReference type="Proteomes" id="UP001148662">
    <property type="component" value="Unassembled WGS sequence"/>
</dbReference>
<evidence type="ECO:0000313" key="1">
    <source>
        <dbReference type="EMBL" id="KAJ3534219.1"/>
    </source>
</evidence>
<gene>
    <name evidence="1" type="ORF">NM688_g7168</name>
</gene>
<name>A0ACC1S8F1_9APHY</name>
<accession>A0ACC1S8F1</accession>
<keyword evidence="2" id="KW-1185">Reference proteome</keyword>
<reference evidence="1" key="1">
    <citation type="submission" date="2022-07" db="EMBL/GenBank/DDBJ databases">
        <title>Genome Sequence of Phlebia brevispora.</title>
        <authorList>
            <person name="Buettner E."/>
        </authorList>
    </citation>
    <scope>NUCLEOTIDE SEQUENCE</scope>
    <source>
        <strain evidence="1">MPL23</strain>
    </source>
</reference>
<comment type="caution">
    <text evidence="1">The sequence shown here is derived from an EMBL/GenBank/DDBJ whole genome shotgun (WGS) entry which is preliminary data.</text>
</comment>
<sequence length="133" mass="14337">MPRTSALFALLSSAALFSAAGATPVSSQLAKRYQGVRLQRDNPPEDSLCPPLPFPEPIPVNGVSLSTAHWKDGDNCRRTLNVSVGIRTYSALALGECTSCETNGLGLNDAFWYNLVGNDTEIAYITGNWIFTD</sequence>
<protein>
    <submittedName>
        <fullName evidence="1">Uncharacterized protein</fullName>
    </submittedName>
</protein>
<dbReference type="EMBL" id="JANHOG010001621">
    <property type="protein sequence ID" value="KAJ3534219.1"/>
    <property type="molecule type" value="Genomic_DNA"/>
</dbReference>
<proteinExistence type="predicted"/>
<organism evidence="1 2">
    <name type="scientific">Phlebia brevispora</name>
    <dbReference type="NCBI Taxonomy" id="194682"/>
    <lineage>
        <taxon>Eukaryota</taxon>
        <taxon>Fungi</taxon>
        <taxon>Dikarya</taxon>
        <taxon>Basidiomycota</taxon>
        <taxon>Agaricomycotina</taxon>
        <taxon>Agaricomycetes</taxon>
        <taxon>Polyporales</taxon>
        <taxon>Meruliaceae</taxon>
        <taxon>Phlebia</taxon>
    </lineage>
</organism>
<evidence type="ECO:0000313" key="2">
    <source>
        <dbReference type="Proteomes" id="UP001148662"/>
    </source>
</evidence>